<gene>
    <name evidence="2" type="ORF">CFH80_07540</name>
</gene>
<protein>
    <submittedName>
        <fullName evidence="2">Uncharacterized protein</fullName>
    </submittedName>
</protein>
<evidence type="ECO:0000313" key="3">
    <source>
        <dbReference type="Proteomes" id="UP000231638"/>
    </source>
</evidence>
<evidence type="ECO:0000256" key="1">
    <source>
        <dbReference type="SAM" id="SignalP"/>
    </source>
</evidence>
<reference evidence="2 3" key="1">
    <citation type="journal article" date="2017" name="Front. Microbiol.">
        <title>Comparative Genomic Analysis of the Class Epsilonproteobacteria and Proposed Reclassification to Epsilonbacteraeota (phyl. nov.).</title>
        <authorList>
            <person name="Waite D.W."/>
            <person name="Vanwonterghem I."/>
            <person name="Rinke C."/>
            <person name="Parks D.H."/>
            <person name="Zhang Y."/>
            <person name="Takai K."/>
            <person name="Sievert S.M."/>
            <person name="Simon J."/>
            <person name="Campbell B.J."/>
            <person name="Hanson T.E."/>
            <person name="Woyke T."/>
            <person name="Klotz M.G."/>
            <person name="Hugenholtz P."/>
        </authorList>
    </citation>
    <scope>NUCLEOTIDE SEQUENCE [LARGE SCALE GENOMIC DNA]</scope>
    <source>
        <strain evidence="2">UBA11420</strain>
    </source>
</reference>
<feature type="signal peptide" evidence="1">
    <location>
        <begin position="1"/>
        <end position="18"/>
    </location>
</feature>
<organism evidence="2 3">
    <name type="scientific">Sulfurospirillum cavolei</name>
    <dbReference type="NCBI Taxonomy" id="366522"/>
    <lineage>
        <taxon>Bacteria</taxon>
        <taxon>Pseudomonadati</taxon>
        <taxon>Campylobacterota</taxon>
        <taxon>Epsilonproteobacteria</taxon>
        <taxon>Campylobacterales</taxon>
        <taxon>Sulfurospirillaceae</taxon>
        <taxon>Sulfurospirillum</taxon>
    </lineage>
</organism>
<name>A0A2D3WCC5_9BACT</name>
<dbReference type="Proteomes" id="UP000231638">
    <property type="component" value="Unassembled WGS sequence"/>
</dbReference>
<evidence type="ECO:0000313" key="2">
    <source>
        <dbReference type="EMBL" id="DAB35936.1"/>
    </source>
</evidence>
<feature type="chain" id="PRO_5013656142" evidence="1">
    <location>
        <begin position="19"/>
        <end position="115"/>
    </location>
</feature>
<proteinExistence type="predicted"/>
<dbReference type="AlphaFoldDB" id="A0A2D3WCC5"/>
<dbReference type="EMBL" id="DLUG01000197">
    <property type="protein sequence ID" value="DAB35936.1"/>
    <property type="molecule type" value="Genomic_DNA"/>
</dbReference>
<keyword evidence="1" id="KW-0732">Signal</keyword>
<sequence length="115" mass="13227">MKRLCLMMTVFFLFNAYAAPRTKEVEVPRTAYQDIYKYYVLEESKKATNFQVIYKRVGASSFDYGIVEINCAGKVIRLLGKSVKSVRDINTDNPSPWIAPPLRTIESDMIAYVCR</sequence>
<accession>A0A2D3WCC5</accession>
<comment type="caution">
    <text evidence="2">The sequence shown here is derived from an EMBL/GenBank/DDBJ whole genome shotgun (WGS) entry which is preliminary data.</text>
</comment>